<evidence type="ECO:0000259" key="1">
    <source>
        <dbReference type="Pfam" id="PF13480"/>
    </source>
</evidence>
<dbReference type="eggNOG" id="COG5653">
    <property type="taxonomic scope" value="Bacteria"/>
</dbReference>
<dbReference type="InterPro" id="IPR038740">
    <property type="entry name" value="BioF2-like_GNAT_dom"/>
</dbReference>
<dbReference type="Gene3D" id="3.40.630.30">
    <property type="match status" value="1"/>
</dbReference>
<proteinExistence type="predicted"/>
<dbReference type="EMBL" id="AANZ01000010">
    <property type="protein sequence ID" value="EAQ80171.1"/>
    <property type="molecule type" value="Genomic_DNA"/>
</dbReference>
<evidence type="ECO:0000313" key="2">
    <source>
        <dbReference type="EMBL" id="EAQ80171.1"/>
    </source>
</evidence>
<name>A3ZTB6_9BACT</name>
<sequence length="412" mass="45984">MPRAPFCDFDLHLGRHGELLYICTAFPKSNDALTISPTLLGNSMRVERLTTLADLTSSAIDWSPLVRGVPFRRPQWLIPWCENYAPSDLYLVAAYDGDRLAGLLPLYRTRSAAKGATLRLIGDGEICTDYCSVLATPDDLPAVCAAIAQWLTAAATSPADNWDLLELENIAADDEGFALLRNGLEADENLLHQREALQCWRLELPASQAEYEASQSKSHRKQIRRFFKRTLDTDRAQLHVCSQLAEMPKAMEILIDLHMRRRRSLGQPGCFASPQFDQFLRQATAEMISIGKCEILWLDLDGAAIAAEIHFLGDHIPFCYQAGVDPQRLTEDPGSLMQAAIIRRAIEQGNTAIDFLRGDEPYKAHWRATPRPCVHLRATPNRATAKVRHGLWLAGQEVKNWVKSGLNISAAD</sequence>
<organism evidence="2 3">
    <name type="scientific">Blastopirellula marina DSM 3645</name>
    <dbReference type="NCBI Taxonomy" id="314230"/>
    <lineage>
        <taxon>Bacteria</taxon>
        <taxon>Pseudomonadati</taxon>
        <taxon>Planctomycetota</taxon>
        <taxon>Planctomycetia</taxon>
        <taxon>Pirellulales</taxon>
        <taxon>Pirellulaceae</taxon>
        <taxon>Blastopirellula</taxon>
    </lineage>
</organism>
<comment type="caution">
    <text evidence="2">The sequence shown here is derived from an EMBL/GenBank/DDBJ whole genome shotgun (WGS) entry which is preliminary data.</text>
</comment>
<accession>A3ZTB6</accession>
<dbReference type="STRING" id="314230.DSM3645_19283"/>
<gene>
    <name evidence="2" type="ORF">DSM3645_19283</name>
</gene>
<feature type="domain" description="BioF2-like acetyltransferase" evidence="1">
    <location>
        <begin position="217"/>
        <end position="363"/>
    </location>
</feature>
<evidence type="ECO:0000313" key="3">
    <source>
        <dbReference type="Proteomes" id="UP000004358"/>
    </source>
</evidence>
<dbReference type="Proteomes" id="UP000004358">
    <property type="component" value="Unassembled WGS sequence"/>
</dbReference>
<dbReference type="HOGENOM" id="CLU_046277_1_0_0"/>
<dbReference type="InterPro" id="IPR016181">
    <property type="entry name" value="Acyl_CoA_acyltransferase"/>
</dbReference>
<protein>
    <submittedName>
        <fullName evidence="2">Probable cellulose biosynthesis protein celD</fullName>
    </submittedName>
</protein>
<dbReference type="SUPFAM" id="SSF55729">
    <property type="entry name" value="Acyl-CoA N-acyltransferases (Nat)"/>
    <property type="match status" value="1"/>
</dbReference>
<dbReference type="AlphaFoldDB" id="A3ZTB6"/>
<dbReference type="Pfam" id="PF13480">
    <property type="entry name" value="Acetyltransf_6"/>
    <property type="match status" value="1"/>
</dbReference>
<dbReference type="OrthoDB" id="9808976at2"/>
<reference evidence="2 3" key="1">
    <citation type="submission" date="2006-02" db="EMBL/GenBank/DDBJ databases">
        <authorList>
            <person name="Amann R."/>
            <person name="Ferriera S."/>
            <person name="Johnson J."/>
            <person name="Kravitz S."/>
            <person name="Halpern A."/>
            <person name="Remington K."/>
            <person name="Beeson K."/>
            <person name="Tran B."/>
            <person name="Rogers Y.-H."/>
            <person name="Friedman R."/>
            <person name="Venter J.C."/>
        </authorList>
    </citation>
    <scope>NUCLEOTIDE SEQUENCE [LARGE SCALE GENOMIC DNA]</scope>
    <source>
        <strain evidence="2 3">DSM 3645</strain>
    </source>
</reference>